<feature type="region of interest" description="Disordered" evidence="6">
    <location>
        <begin position="349"/>
        <end position="369"/>
    </location>
</feature>
<feature type="compositionally biased region" description="Acidic residues" evidence="6">
    <location>
        <begin position="715"/>
        <end position="734"/>
    </location>
</feature>
<dbReference type="InterPro" id="IPR057321">
    <property type="entry name" value="RFX1-4/6/8-like_BCD"/>
</dbReference>
<dbReference type="GO" id="GO:0000981">
    <property type="term" value="F:DNA-binding transcription factor activity, RNA polymerase II-specific"/>
    <property type="evidence" value="ECO:0007669"/>
    <property type="project" value="TreeGrafter"/>
</dbReference>
<dbReference type="SUPFAM" id="SSF46785">
    <property type="entry name" value="Winged helix' DNA-binding domain"/>
    <property type="match status" value="1"/>
</dbReference>
<feature type="compositionally biased region" description="Polar residues" evidence="6">
    <location>
        <begin position="77"/>
        <end position="86"/>
    </location>
</feature>
<dbReference type="GO" id="GO:0005634">
    <property type="term" value="C:nucleus"/>
    <property type="evidence" value="ECO:0007669"/>
    <property type="project" value="UniProtKB-SubCell"/>
</dbReference>
<keyword evidence="4" id="KW-0804">Transcription</keyword>
<dbReference type="CTD" id="41266"/>
<feature type="region of interest" description="Disordered" evidence="6">
    <location>
        <begin position="699"/>
        <end position="744"/>
    </location>
</feature>
<dbReference type="PANTHER" id="PTHR12619">
    <property type="entry name" value="RFX TRANSCRIPTION FACTOR FAMILY"/>
    <property type="match status" value="1"/>
</dbReference>
<sequence length="744" mass="81448">MERRYRVILTRDVFEVLENNCSEDNTERLETSEVLPDFEHHCKQLYYHDFECAGDEVLVESSPPPSPGMAASLAAPTQGNGAGNTSPSAVRELIVIPEIPNSIQLQHAMQQVSNTLVEVKGDSSGQSSPSVDAQHTYITVARSWTGRYPEATVKAEEHSDESEGGNGTNYHVQYVTEPQEIYTQGNQTHMEELRTYPVYGVATVANPAPAEGTSFDSNWGGASSAEYSAYGIVVAGDEAEAPSSPATPGAPRMPPATVQWLLDHYETADGVSLPRSSLYAHYLRHCTSHRLEPVNAASFGKLIRSVFVGLRTRRLGTRGNSKYHYYGIRAKPHAAADTSADTAAADKTDLYDAQEGRARSSERETASSPVGISGVAHRQYLGTVTAPDPPELLLDELPDDVPPSALPALRKHHREHGSSFLEAVAALDTSGVERTRRSFWRGAAGGDAGALCRRTLLALAARRDVARWLRSADLLLYQRAVDLLLPDVLRPIPPQLTQAIRNFAKTLESALAGASNGAPPAASRAQAAAAAALAAALRRYTSLNHLAQAARAVLTNHHQIHQMVLDLNRVDFRVVREQAAWACACAAAPHALRLETDFKATLCRGASLEQWAAWLEGCVGAALLPHEARPGYTRRARRLLLHWSFYSSLVIRELTLRSAASFGSFHLLRLLYDEYVSYLVERRVAAHRAAPPIAVMQRALDDDDDVAEDNSRGDGDDDNPDWEWDDEDEEDDEPLDNKKHKLND</sequence>
<dbReference type="InterPro" id="IPR003150">
    <property type="entry name" value="DNA-bd_RFX"/>
</dbReference>
<dbReference type="RefSeq" id="XP_028043373.1">
    <property type="nucleotide sequence ID" value="XM_028187572.1"/>
</dbReference>
<feature type="compositionally biased region" description="Basic and acidic residues" evidence="6">
    <location>
        <begin position="349"/>
        <end position="365"/>
    </location>
</feature>
<name>A0A6J2KPB2_BOMMA</name>
<feature type="domain" description="RFX-type winged-helix" evidence="7">
    <location>
        <begin position="257"/>
        <end position="332"/>
    </location>
</feature>
<dbReference type="PANTHER" id="PTHR12619:SF33">
    <property type="entry name" value="RFX, ISOFORM H"/>
    <property type="match status" value="1"/>
</dbReference>
<dbReference type="Proteomes" id="UP000504629">
    <property type="component" value="Unplaced"/>
</dbReference>
<dbReference type="GO" id="GO:0000978">
    <property type="term" value="F:RNA polymerase II cis-regulatory region sequence-specific DNA binding"/>
    <property type="evidence" value="ECO:0007669"/>
    <property type="project" value="TreeGrafter"/>
</dbReference>
<dbReference type="InterPro" id="IPR036390">
    <property type="entry name" value="WH_DNA-bd_sf"/>
</dbReference>
<keyword evidence="8" id="KW-1185">Reference proteome</keyword>
<dbReference type="KEGG" id="bman:114252889"/>
<dbReference type="Pfam" id="PF25340">
    <property type="entry name" value="BCD_RFX"/>
    <property type="match status" value="1"/>
</dbReference>
<evidence type="ECO:0000259" key="7">
    <source>
        <dbReference type="PROSITE" id="PS51526"/>
    </source>
</evidence>
<dbReference type="Pfam" id="PF02257">
    <property type="entry name" value="RFX_DNA_binding"/>
    <property type="match status" value="1"/>
</dbReference>
<dbReference type="InterPro" id="IPR036388">
    <property type="entry name" value="WH-like_DNA-bd_sf"/>
</dbReference>
<proteinExistence type="predicted"/>
<protein>
    <submittedName>
        <fullName evidence="9">DNA-binding protein RFX2 isoform X1</fullName>
    </submittedName>
</protein>
<dbReference type="AlphaFoldDB" id="A0A6J2KPB2"/>
<evidence type="ECO:0000256" key="4">
    <source>
        <dbReference type="ARBA" id="ARBA00023163"/>
    </source>
</evidence>
<gene>
    <name evidence="9" type="primary">LOC114252889</name>
</gene>
<keyword evidence="5" id="KW-0539">Nucleus</keyword>
<evidence type="ECO:0000256" key="1">
    <source>
        <dbReference type="ARBA" id="ARBA00004123"/>
    </source>
</evidence>
<dbReference type="FunFam" id="1.10.10.10:FF:000017">
    <property type="entry name" value="transcription factor RFX3 isoform X1"/>
    <property type="match status" value="1"/>
</dbReference>
<comment type="subcellular location">
    <subcellularLocation>
        <location evidence="1">Nucleus</location>
    </subcellularLocation>
</comment>
<dbReference type="InterPro" id="IPR039779">
    <property type="entry name" value="RFX-like"/>
</dbReference>
<keyword evidence="2" id="KW-0805">Transcription regulation</keyword>
<reference evidence="9" key="1">
    <citation type="submission" date="2025-08" db="UniProtKB">
        <authorList>
            <consortium name="RefSeq"/>
        </authorList>
    </citation>
    <scope>IDENTIFICATION</scope>
    <source>
        <tissue evidence="9">Silk gland</tissue>
    </source>
</reference>
<dbReference type="Gene3D" id="1.10.10.10">
    <property type="entry name" value="Winged helix-like DNA-binding domain superfamily/Winged helix DNA-binding domain"/>
    <property type="match status" value="1"/>
</dbReference>
<evidence type="ECO:0000313" key="8">
    <source>
        <dbReference type="Proteomes" id="UP000504629"/>
    </source>
</evidence>
<dbReference type="GeneID" id="114252889"/>
<accession>A0A6J2KPB2</accession>
<dbReference type="OrthoDB" id="10056949at2759"/>
<dbReference type="PROSITE" id="PS51526">
    <property type="entry name" value="RFX_DBD"/>
    <property type="match status" value="1"/>
</dbReference>
<keyword evidence="3 9" id="KW-0238">DNA-binding</keyword>
<feature type="region of interest" description="Disordered" evidence="6">
    <location>
        <begin position="58"/>
        <end position="86"/>
    </location>
</feature>
<evidence type="ECO:0000256" key="6">
    <source>
        <dbReference type="SAM" id="MobiDB-lite"/>
    </source>
</evidence>
<evidence type="ECO:0000256" key="5">
    <source>
        <dbReference type="ARBA" id="ARBA00023242"/>
    </source>
</evidence>
<organism evidence="8 9">
    <name type="scientific">Bombyx mandarina</name>
    <name type="common">Wild silk moth</name>
    <name type="synonym">Wild silkworm</name>
    <dbReference type="NCBI Taxonomy" id="7092"/>
    <lineage>
        <taxon>Eukaryota</taxon>
        <taxon>Metazoa</taxon>
        <taxon>Ecdysozoa</taxon>
        <taxon>Arthropoda</taxon>
        <taxon>Hexapoda</taxon>
        <taxon>Insecta</taxon>
        <taxon>Pterygota</taxon>
        <taxon>Neoptera</taxon>
        <taxon>Endopterygota</taxon>
        <taxon>Lepidoptera</taxon>
        <taxon>Glossata</taxon>
        <taxon>Ditrysia</taxon>
        <taxon>Bombycoidea</taxon>
        <taxon>Bombycidae</taxon>
        <taxon>Bombycinae</taxon>
        <taxon>Bombyx</taxon>
    </lineage>
</organism>
<evidence type="ECO:0000256" key="2">
    <source>
        <dbReference type="ARBA" id="ARBA00023015"/>
    </source>
</evidence>
<evidence type="ECO:0000256" key="3">
    <source>
        <dbReference type="ARBA" id="ARBA00023125"/>
    </source>
</evidence>
<evidence type="ECO:0000313" key="9">
    <source>
        <dbReference type="RefSeq" id="XP_028043373.1"/>
    </source>
</evidence>